<protein>
    <recommendedName>
        <fullName evidence="4">Outer membrane protein beta-barrel domain-containing protein</fullName>
    </recommendedName>
</protein>
<name>A0A645E518_9ZZZZ</name>
<evidence type="ECO:0000313" key="5">
    <source>
        <dbReference type="EMBL" id="MPM96671.1"/>
    </source>
</evidence>
<dbReference type="GO" id="GO:0009279">
    <property type="term" value="C:cell outer membrane"/>
    <property type="evidence" value="ECO:0007669"/>
    <property type="project" value="UniProtKB-SubCell"/>
</dbReference>
<gene>
    <name evidence="5" type="ORF">SDC9_143836</name>
</gene>
<comment type="caution">
    <text evidence="5">The sequence shown here is derived from an EMBL/GenBank/DDBJ whole genome shotgun (WGS) entry which is preliminary data.</text>
</comment>
<evidence type="ECO:0000256" key="3">
    <source>
        <dbReference type="ARBA" id="ARBA00023237"/>
    </source>
</evidence>
<keyword evidence="2" id="KW-0472">Membrane</keyword>
<dbReference type="SUPFAM" id="SSF56935">
    <property type="entry name" value="Porins"/>
    <property type="match status" value="1"/>
</dbReference>
<reference evidence="5" key="1">
    <citation type="submission" date="2019-08" db="EMBL/GenBank/DDBJ databases">
        <authorList>
            <person name="Kucharzyk K."/>
            <person name="Murdoch R.W."/>
            <person name="Higgins S."/>
            <person name="Loffler F."/>
        </authorList>
    </citation>
    <scope>NUCLEOTIDE SEQUENCE</scope>
</reference>
<organism evidence="5">
    <name type="scientific">bioreactor metagenome</name>
    <dbReference type="NCBI Taxonomy" id="1076179"/>
    <lineage>
        <taxon>unclassified sequences</taxon>
        <taxon>metagenomes</taxon>
        <taxon>ecological metagenomes</taxon>
    </lineage>
</organism>
<evidence type="ECO:0000259" key="4">
    <source>
        <dbReference type="Pfam" id="PF14905"/>
    </source>
</evidence>
<evidence type="ECO:0000256" key="1">
    <source>
        <dbReference type="ARBA" id="ARBA00004442"/>
    </source>
</evidence>
<dbReference type="AlphaFoldDB" id="A0A645E518"/>
<feature type="domain" description="Outer membrane protein beta-barrel" evidence="4">
    <location>
        <begin position="3"/>
        <end position="264"/>
    </location>
</feature>
<dbReference type="Gene3D" id="2.40.170.20">
    <property type="entry name" value="TonB-dependent receptor, beta-barrel domain"/>
    <property type="match status" value="1"/>
</dbReference>
<comment type="subcellular location">
    <subcellularLocation>
        <location evidence="1">Cell outer membrane</location>
    </subcellularLocation>
</comment>
<keyword evidence="3" id="KW-0998">Cell outer membrane</keyword>
<accession>A0A645E518</accession>
<dbReference type="Pfam" id="PF14905">
    <property type="entry name" value="OMP_b-brl_3"/>
    <property type="match status" value="1"/>
</dbReference>
<dbReference type="EMBL" id="VSSQ01043027">
    <property type="protein sequence ID" value="MPM96671.1"/>
    <property type="molecule type" value="Genomic_DNA"/>
</dbReference>
<sequence length="301" mass="33604">MSATNDTIVHSNFFDLVPSAAFSYQLGMTKTLRWGYNMRISRPGIWYLNPYVNDADPNNIRYGNPGLDAEKTHNLNINYGSFSQKVNFNATLSYSFTQNAITSYIFVDENGVTNNTYRNIGRNQSVGLDGYASWTPTPAIRMNVNGSLIYTDIQSTENAGMRNSGFSGRGFGSITLTLPKEVRLTANGGIFTNSIQLQTTQSAFYFYSFSAMKSFFNKKLDVSLNTTTPFHKYRDFKLTTTGEGFVQKMNYQNPMRTFRLSLTYRFGDLKSSVRKVQRTITNEDILQGGSSQEGSGTGGGS</sequence>
<dbReference type="InterPro" id="IPR036942">
    <property type="entry name" value="Beta-barrel_TonB_sf"/>
</dbReference>
<dbReference type="InterPro" id="IPR041700">
    <property type="entry name" value="OMP_b-brl_3"/>
</dbReference>
<proteinExistence type="predicted"/>
<evidence type="ECO:0000256" key="2">
    <source>
        <dbReference type="ARBA" id="ARBA00023136"/>
    </source>
</evidence>